<comment type="caution">
    <text evidence="1">The sequence shown here is derived from an EMBL/GenBank/DDBJ whole genome shotgun (WGS) entry which is preliminary data.</text>
</comment>
<dbReference type="EMBL" id="CAJFCJ010000003">
    <property type="protein sequence ID" value="CAD5112980.1"/>
    <property type="molecule type" value="Genomic_DNA"/>
</dbReference>
<organism evidence="1 2">
    <name type="scientific">Dimorphilus gyrociliatus</name>
    <dbReference type="NCBI Taxonomy" id="2664684"/>
    <lineage>
        <taxon>Eukaryota</taxon>
        <taxon>Metazoa</taxon>
        <taxon>Spiralia</taxon>
        <taxon>Lophotrochozoa</taxon>
        <taxon>Annelida</taxon>
        <taxon>Polychaeta</taxon>
        <taxon>Polychaeta incertae sedis</taxon>
        <taxon>Dinophilidae</taxon>
        <taxon>Dimorphilus</taxon>
    </lineage>
</organism>
<evidence type="ECO:0000313" key="1">
    <source>
        <dbReference type="EMBL" id="CAD5112980.1"/>
    </source>
</evidence>
<accession>A0A7I8V9P3</accession>
<dbReference type="Proteomes" id="UP000549394">
    <property type="component" value="Unassembled WGS sequence"/>
</dbReference>
<dbReference type="AlphaFoldDB" id="A0A7I8V9P3"/>
<proteinExistence type="predicted"/>
<reference evidence="1 2" key="1">
    <citation type="submission" date="2020-08" db="EMBL/GenBank/DDBJ databases">
        <authorList>
            <person name="Hejnol A."/>
        </authorList>
    </citation>
    <scope>NUCLEOTIDE SEQUENCE [LARGE SCALE GENOMIC DNA]</scope>
</reference>
<evidence type="ECO:0000313" key="2">
    <source>
        <dbReference type="Proteomes" id="UP000549394"/>
    </source>
</evidence>
<name>A0A7I8V9P3_9ANNE</name>
<keyword evidence="2" id="KW-1185">Reference proteome</keyword>
<protein>
    <submittedName>
        <fullName evidence="1">DgyrCDS2184</fullName>
    </submittedName>
</protein>
<gene>
    <name evidence="1" type="ORF">DGYR_LOCUS2033</name>
</gene>
<sequence length="220" mass="25646">MFYEEAYLKDIASQLSRKEAVKLAKILGIQDEEVYQIDVSRRMYALRQWDYGNVGHLSVEDKYEILSEGLSGVGFEGARYFSKANYPDSNRTEGDLLIDLQLLANEQIPNNQFQSLCNSLGVEHHIEMKNNLSEINQRFLLRWWFGKNAYANTCERWRRETSIYKIGLDCKEVVEKYKILVKALYDVGKSNLAKRVEEDIDIFLSEKARDRAEMNVMYTG</sequence>